<evidence type="ECO:0000313" key="2">
    <source>
        <dbReference type="Proteomes" id="UP000218267"/>
    </source>
</evidence>
<accession>A0A1Y1CE69</accession>
<dbReference type="Proteomes" id="UP000218267">
    <property type="component" value="Chromosome"/>
</dbReference>
<proteinExistence type="predicted"/>
<name>A0A1Y1CE69_9BACT</name>
<reference evidence="2" key="2">
    <citation type="journal article" date="2020" name="Antonie Van Leeuwenhoek">
        <title>Labilibaculum antarcticum sp. nov., a novel facultative anaerobic, psychrotorelant bacterium isolated from marine sediment of Antarctica.</title>
        <authorList>
            <person name="Watanabe M."/>
            <person name="Kojima H."/>
            <person name="Fukui M."/>
        </authorList>
    </citation>
    <scope>NUCLEOTIDE SEQUENCE [LARGE SCALE GENOMIC DNA]</scope>
    <source>
        <strain evidence="2">SPP2</strain>
    </source>
</reference>
<sequence>MRRSRISSFNPRVAFASLPYPGLLSLSPSGSKNMQVSIYSQDFGLLDFGLLDFGLLDFGLLDFWTLDFRLLDFSRPFQTLQDFRTPSLQQLKQLAMDEVTTGISSQNNALIVLLDFRLLAFWTLYFPAQMRIEFLIYILACADPVSHHLIPGWHSLRSLTLGYYL</sequence>
<protein>
    <submittedName>
        <fullName evidence="1">Uncharacterized protein</fullName>
    </submittedName>
</protein>
<dbReference type="KEGG" id="mbas:ALGA_0254"/>
<reference evidence="1 2" key="1">
    <citation type="journal article" date="2018" name="Mar. Genomics">
        <title>Complete genome sequence of Marinifilaceae bacterium strain SPP2, isolated from the Antarctic marine sediment.</title>
        <authorList>
            <person name="Watanabe M."/>
            <person name="Kojima H."/>
            <person name="Fukui M."/>
        </authorList>
    </citation>
    <scope>NUCLEOTIDE SEQUENCE [LARGE SCALE GENOMIC DNA]</scope>
    <source>
        <strain evidence="1 2">SPP2</strain>
    </source>
</reference>
<dbReference type="EMBL" id="AP018042">
    <property type="protein sequence ID" value="BAX78649.1"/>
    <property type="molecule type" value="Genomic_DNA"/>
</dbReference>
<dbReference type="AlphaFoldDB" id="A0A1Y1CE69"/>
<keyword evidence="2" id="KW-1185">Reference proteome</keyword>
<gene>
    <name evidence="1" type="ORF">ALGA_0254</name>
</gene>
<organism evidence="1 2">
    <name type="scientific">Labilibaculum antarcticum</name>
    <dbReference type="NCBI Taxonomy" id="1717717"/>
    <lineage>
        <taxon>Bacteria</taxon>
        <taxon>Pseudomonadati</taxon>
        <taxon>Bacteroidota</taxon>
        <taxon>Bacteroidia</taxon>
        <taxon>Marinilabiliales</taxon>
        <taxon>Marinifilaceae</taxon>
        <taxon>Labilibaculum</taxon>
    </lineage>
</organism>
<evidence type="ECO:0000313" key="1">
    <source>
        <dbReference type="EMBL" id="BAX78649.1"/>
    </source>
</evidence>